<evidence type="ECO:0000256" key="1">
    <source>
        <dbReference type="ARBA" id="ARBA00022450"/>
    </source>
</evidence>
<keyword evidence="2" id="KW-0597">Phosphoprotein</keyword>
<dbReference type="Pfam" id="PF00550">
    <property type="entry name" value="PP-binding"/>
    <property type="match status" value="1"/>
</dbReference>
<dbReference type="RefSeq" id="WP_144987347.1">
    <property type="nucleotide sequence ID" value="NZ_VNJK01000001.1"/>
</dbReference>
<evidence type="ECO:0000313" key="5">
    <source>
        <dbReference type="Proteomes" id="UP000318102"/>
    </source>
</evidence>
<proteinExistence type="predicted"/>
<organism evidence="4 5">
    <name type="scientific">Paenibacillus agilis</name>
    <dbReference type="NCBI Taxonomy" id="3020863"/>
    <lineage>
        <taxon>Bacteria</taxon>
        <taxon>Bacillati</taxon>
        <taxon>Bacillota</taxon>
        <taxon>Bacilli</taxon>
        <taxon>Bacillales</taxon>
        <taxon>Paenibacillaceae</taxon>
        <taxon>Paenibacillus</taxon>
    </lineage>
</organism>
<comment type="caution">
    <text evidence="4">The sequence shown here is derived from an EMBL/GenBank/DDBJ whole genome shotgun (WGS) entry which is preliminary data.</text>
</comment>
<dbReference type="InterPro" id="IPR009081">
    <property type="entry name" value="PP-bd_ACP"/>
</dbReference>
<dbReference type="Gene3D" id="1.10.1200.10">
    <property type="entry name" value="ACP-like"/>
    <property type="match status" value="1"/>
</dbReference>
<dbReference type="SUPFAM" id="SSF47336">
    <property type="entry name" value="ACP-like"/>
    <property type="match status" value="1"/>
</dbReference>
<name>A0A559IX00_9BACL</name>
<gene>
    <name evidence="4" type="ORF">FPZ44_03255</name>
</gene>
<evidence type="ECO:0000256" key="2">
    <source>
        <dbReference type="ARBA" id="ARBA00022553"/>
    </source>
</evidence>
<dbReference type="PROSITE" id="PS50075">
    <property type="entry name" value="CARRIER"/>
    <property type="match status" value="1"/>
</dbReference>
<sequence length="87" mass="9840">MNLANEIRQIVQKILAIDSDSHTPDQDAALKQYGMDSVAMIRLAVAVEKHFGVKFKGRDLLERNFTSIDEIMKLLSNKQQGTIRVPE</sequence>
<keyword evidence="1" id="KW-0596">Phosphopantetheine</keyword>
<dbReference type="Proteomes" id="UP000318102">
    <property type="component" value="Unassembled WGS sequence"/>
</dbReference>
<evidence type="ECO:0000313" key="4">
    <source>
        <dbReference type="EMBL" id="TVX92157.1"/>
    </source>
</evidence>
<evidence type="ECO:0000259" key="3">
    <source>
        <dbReference type="PROSITE" id="PS50075"/>
    </source>
</evidence>
<dbReference type="InterPro" id="IPR036736">
    <property type="entry name" value="ACP-like_sf"/>
</dbReference>
<protein>
    <submittedName>
        <fullName evidence="4">Acyl carrier protein</fullName>
    </submittedName>
</protein>
<dbReference type="EMBL" id="VNJK01000001">
    <property type="protein sequence ID" value="TVX92157.1"/>
    <property type="molecule type" value="Genomic_DNA"/>
</dbReference>
<reference evidence="4 5" key="1">
    <citation type="submission" date="2019-07" db="EMBL/GenBank/DDBJ databases">
        <authorList>
            <person name="Kim J."/>
        </authorList>
    </citation>
    <scope>NUCLEOTIDE SEQUENCE [LARGE SCALE GENOMIC DNA]</scope>
    <source>
        <strain evidence="4 5">N4</strain>
    </source>
</reference>
<accession>A0A559IX00</accession>
<dbReference type="AlphaFoldDB" id="A0A559IX00"/>
<keyword evidence="5" id="KW-1185">Reference proteome</keyword>
<dbReference type="OrthoDB" id="2623888at2"/>
<dbReference type="InterPro" id="IPR006162">
    <property type="entry name" value="Ppantetheine_attach_site"/>
</dbReference>
<dbReference type="PROSITE" id="PS00012">
    <property type="entry name" value="PHOSPHOPANTETHEINE"/>
    <property type="match status" value="1"/>
</dbReference>
<feature type="domain" description="Carrier" evidence="3">
    <location>
        <begin position="1"/>
        <end position="79"/>
    </location>
</feature>